<dbReference type="Gene3D" id="1.20.120.1020">
    <property type="entry name" value="Prion-inhibition and propagation, HeLo domain"/>
    <property type="match status" value="1"/>
</dbReference>
<sequence>MVSLVNLFLEATNRLKCIITTQEFGAEYEMVCTELRVQWLRIRLWGESVGINIDDPDLTRAHVFTRPEIQLTVTQAVGSITHLLSDVESLRHKYDVKPDWQALSAGMDTDNKSQGSISRRLSSLPTSITPLAMSRRRMNDNQKQASFLKLAKWAMSDAKKFEEKVAQLKRIIDSLESVSRFAERSRQEPPEYSQAIRERPPRYSDGPTEEPLSAHGLPTTAPQDAFSLPFLPAQSPLSPPRWSHPPWQFSVHYTAFTTYMTGIAHTTRVNTRAKDMLASLSSVQFSELRTDVYDDLLRRQEYEGVHGHVFHDLLDRGQEQSHSDVFISCLPDRDAYHPKRNLARRRLSSLAPAGFKDLVRDVLAEMDRRVSLPISPLTTASPSSSTSTPLPGQSHLTCARTPSSPTMTSFHVSPRSTTQDVLPLAMEKYSMPGPPSQYCLTINCGGVERFLQDDENPLAIFRGFERGFPPHPKVVVRRKLSSDPLPWTPIPDEPVTFLHVKDILTPPPSSTAGRLSTTSSSSSPSTVGTQDPHLLSQNLASPHPSTSTTSPSEWPLPRVLAYLKTHSFSPEWQATFTTLNICNNLFPELGTHSHGKGNPAFMFLQIFPQLEKECVASGKGWDSAREMAEGKRLRRGIRVLVAEERGSEQGFGGL</sequence>
<keyword evidence="3" id="KW-0034">Amyloid</keyword>
<comment type="caution">
    <text evidence="3">The sequence shown here is derived from an EMBL/GenBank/DDBJ whole genome shotgun (WGS) entry which is preliminary data.</text>
</comment>
<feature type="domain" description="Ras-associating" evidence="2">
    <location>
        <begin position="406"/>
        <end position="481"/>
    </location>
</feature>
<dbReference type="AlphaFoldDB" id="A0A9P8C9B6"/>
<feature type="region of interest" description="Disordered" evidence="1">
    <location>
        <begin position="180"/>
        <end position="219"/>
    </location>
</feature>
<keyword evidence="3" id="KW-0640">Prion</keyword>
<keyword evidence="4" id="KW-1185">Reference proteome</keyword>
<dbReference type="Pfam" id="PF14479">
    <property type="entry name" value="HeLo"/>
    <property type="match status" value="1"/>
</dbReference>
<dbReference type="PROSITE" id="PS50200">
    <property type="entry name" value="RA"/>
    <property type="match status" value="1"/>
</dbReference>
<dbReference type="Pfam" id="PF08518">
    <property type="entry name" value="GIT_SHD"/>
    <property type="match status" value="1"/>
</dbReference>
<evidence type="ECO:0000313" key="3">
    <source>
        <dbReference type="EMBL" id="KAG9238257.1"/>
    </source>
</evidence>
<dbReference type="EMBL" id="MU251372">
    <property type="protein sequence ID" value="KAG9238257.1"/>
    <property type="molecule type" value="Genomic_DNA"/>
</dbReference>
<dbReference type="PANTHER" id="PTHR21601">
    <property type="entry name" value="SPA2 PROTEIN"/>
    <property type="match status" value="1"/>
</dbReference>
<organism evidence="3 4">
    <name type="scientific">Amylocarpus encephaloides</name>
    <dbReference type="NCBI Taxonomy" id="45428"/>
    <lineage>
        <taxon>Eukaryota</taxon>
        <taxon>Fungi</taxon>
        <taxon>Dikarya</taxon>
        <taxon>Ascomycota</taxon>
        <taxon>Pezizomycotina</taxon>
        <taxon>Leotiomycetes</taxon>
        <taxon>Helotiales</taxon>
        <taxon>Helotiales incertae sedis</taxon>
        <taxon>Amylocarpus</taxon>
    </lineage>
</organism>
<dbReference type="Proteomes" id="UP000824998">
    <property type="component" value="Unassembled WGS sequence"/>
</dbReference>
<dbReference type="CDD" id="cd17043">
    <property type="entry name" value="RA"/>
    <property type="match status" value="1"/>
</dbReference>
<feature type="region of interest" description="Disordered" evidence="1">
    <location>
        <begin position="375"/>
        <end position="416"/>
    </location>
</feature>
<reference evidence="3" key="1">
    <citation type="journal article" date="2021" name="IMA Fungus">
        <title>Genomic characterization of three marine fungi, including Emericellopsis atlantica sp. nov. with signatures of a generalist lifestyle and marine biomass degradation.</title>
        <authorList>
            <person name="Hagestad O.C."/>
            <person name="Hou L."/>
            <person name="Andersen J.H."/>
            <person name="Hansen E.H."/>
            <person name="Altermark B."/>
            <person name="Li C."/>
            <person name="Kuhnert E."/>
            <person name="Cox R.J."/>
            <person name="Crous P.W."/>
            <person name="Spatafora J.W."/>
            <person name="Lail K."/>
            <person name="Amirebrahimi M."/>
            <person name="Lipzen A."/>
            <person name="Pangilinan J."/>
            <person name="Andreopoulos W."/>
            <person name="Hayes R.D."/>
            <person name="Ng V."/>
            <person name="Grigoriev I.V."/>
            <person name="Jackson S.A."/>
            <person name="Sutton T.D.S."/>
            <person name="Dobson A.D.W."/>
            <person name="Rama T."/>
        </authorList>
    </citation>
    <scope>NUCLEOTIDE SEQUENCE</scope>
    <source>
        <strain evidence="3">TRa018bII</strain>
    </source>
</reference>
<dbReference type="PANTHER" id="PTHR21601:SF0">
    <property type="entry name" value="PROTEIN SPA2-RELATED"/>
    <property type="match status" value="1"/>
</dbReference>
<dbReference type="Pfam" id="PF00788">
    <property type="entry name" value="RA"/>
    <property type="match status" value="1"/>
</dbReference>
<dbReference type="SMART" id="SM00555">
    <property type="entry name" value="GIT"/>
    <property type="match status" value="2"/>
</dbReference>
<feature type="compositionally biased region" description="Low complexity" evidence="1">
    <location>
        <begin position="541"/>
        <end position="552"/>
    </location>
</feature>
<proteinExistence type="predicted"/>
<dbReference type="Gene3D" id="3.10.20.90">
    <property type="entry name" value="Phosphatidylinositol 3-kinase Catalytic Subunit, Chain A, domain 1"/>
    <property type="match status" value="1"/>
</dbReference>
<evidence type="ECO:0000256" key="1">
    <source>
        <dbReference type="SAM" id="MobiDB-lite"/>
    </source>
</evidence>
<dbReference type="SMART" id="SM00314">
    <property type="entry name" value="RA"/>
    <property type="match status" value="1"/>
</dbReference>
<feature type="compositionally biased region" description="Low complexity" evidence="1">
    <location>
        <begin position="510"/>
        <end position="526"/>
    </location>
</feature>
<dbReference type="InterPro" id="IPR013724">
    <property type="entry name" value="GIT_SHD"/>
</dbReference>
<dbReference type="OrthoDB" id="445896at2759"/>
<feature type="region of interest" description="Disordered" evidence="1">
    <location>
        <begin position="508"/>
        <end position="552"/>
    </location>
</feature>
<protein>
    <submittedName>
        <fullName evidence="3">Prion-inhibition and propagation-domain-containing protein</fullName>
    </submittedName>
</protein>
<dbReference type="GO" id="GO:0007165">
    <property type="term" value="P:signal transduction"/>
    <property type="evidence" value="ECO:0007669"/>
    <property type="project" value="InterPro"/>
</dbReference>
<dbReference type="InterPro" id="IPR000159">
    <property type="entry name" value="RA_dom"/>
</dbReference>
<evidence type="ECO:0000259" key="2">
    <source>
        <dbReference type="PROSITE" id="PS50200"/>
    </source>
</evidence>
<accession>A0A9P8C9B6</accession>
<gene>
    <name evidence="3" type="ORF">BJ875DRAFT_451514</name>
</gene>
<dbReference type="SUPFAM" id="SSF54236">
    <property type="entry name" value="Ubiquitin-like"/>
    <property type="match status" value="1"/>
</dbReference>
<evidence type="ECO:0000313" key="4">
    <source>
        <dbReference type="Proteomes" id="UP000824998"/>
    </source>
</evidence>
<feature type="compositionally biased region" description="Low complexity" evidence="1">
    <location>
        <begin position="375"/>
        <end position="391"/>
    </location>
</feature>
<dbReference type="InterPro" id="IPR038305">
    <property type="entry name" value="HeLo_sf"/>
</dbReference>
<feature type="compositionally biased region" description="Polar residues" evidence="1">
    <location>
        <begin position="394"/>
        <end position="416"/>
    </location>
</feature>
<name>A0A9P8C9B6_9HELO</name>
<dbReference type="InterPro" id="IPR029071">
    <property type="entry name" value="Ubiquitin-like_domsf"/>
</dbReference>
<dbReference type="InterPro" id="IPR029498">
    <property type="entry name" value="HeLo_dom"/>
</dbReference>
<dbReference type="InterPro" id="IPR039892">
    <property type="entry name" value="Spa2/Sph1"/>
</dbReference>